<reference evidence="3 4" key="1">
    <citation type="journal article" date="2010" name="Plant Cell">
        <title>The Chlorella variabilis NC64A genome reveals adaptation to photosymbiosis, coevolution with viruses, and cryptic sex.</title>
        <authorList>
            <person name="Blanc G."/>
            <person name="Duncan G."/>
            <person name="Agarkova I."/>
            <person name="Borodovsky M."/>
            <person name="Gurnon J."/>
            <person name="Kuo A."/>
            <person name="Lindquist E."/>
            <person name="Lucas S."/>
            <person name="Pangilinan J."/>
            <person name="Polle J."/>
            <person name="Salamov A."/>
            <person name="Terry A."/>
            <person name="Yamada T."/>
            <person name="Dunigan D.D."/>
            <person name="Grigoriev I.V."/>
            <person name="Claverie J.M."/>
            <person name="Van Etten J.L."/>
        </authorList>
    </citation>
    <scope>NUCLEOTIDE SEQUENCE [LARGE SCALE GENOMIC DNA]</scope>
    <source>
        <strain evidence="3 4">NC64A</strain>
    </source>
</reference>
<dbReference type="PANTHER" id="PTHR47032">
    <property type="entry name" value="UDP-D-XYLOSE:L-FUCOSE ALPHA-1,3-D-XYLOSYLTRANSFERASE-RELATED"/>
    <property type="match status" value="1"/>
</dbReference>
<dbReference type="OrthoDB" id="2156853at2759"/>
<keyword evidence="1" id="KW-0732">Signal</keyword>
<dbReference type="PANTHER" id="PTHR47032:SF1">
    <property type="entry name" value="UDP-D-XYLOSE:L-FUCOSE ALPHA-1,3-D-XYLOSYLTRANSFERASE-RELATED"/>
    <property type="match status" value="1"/>
</dbReference>
<sequence length="387" mass="42841">MAWARDYLTLGLLIALFVTEASLNADPSLAGKEPDLVAEFEAAPWLLPPRCDALPYAGVRDLDRLLQLRAVAAGGHPKTITLIPYSLLFVDMLQNAIYSMVKFGRVRNYIVLAWSPRDLDSCADLNLPCADATRFLPTPLDNGPDAGHFGTHDYLSIVWLKPAVTLYTLQQGYVTFMTDADVSYANKPVLESFLELLAVSKADAAFQAEGPLNTGVYAILANPAGIALAQKWADGTPAALNESRNDNQALAHLNGQIENSKQTMALMRLFNPAHFPYSPDYYAFIDMDYIPRIDPCDWTALFVHMVSVFKENKREGLRRMGWWYLDSDTGRPCAPRQGGANAVPICQPRQWRLPDTEQRLYNCGGPLGPLGLVHPGERAKHVPHHPP</sequence>
<evidence type="ECO:0000259" key="2">
    <source>
        <dbReference type="Pfam" id="PF03407"/>
    </source>
</evidence>
<evidence type="ECO:0000313" key="4">
    <source>
        <dbReference type="Proteomes" id="UP000008141"/>
    </source>
</evidence>
<dbReference type="Pfam" id="PF03407">
    <property type="entry name" value="Nucleotid_trans"/>
    <property type="match status" value="1"/>
</dbReference>
<dbReference type="GO" id="GO:0005794">
    <property type="term" value="C:Golgi apparatus"/>
    <property type="evidence" value="ECO:0007669"/>
    <property type="project" value="TreeGrafter"/>
</dbReference>
<feature type="domain" description="Nucleotide-diphospho-sugar transferase" evidence="2">
    <location>
        <begin position="106"/>
        <end position="275"/>
    </location>
</feature>
<dbReference type="InterPro" id="IPR052636">
    <property type="entry name" value="UDP-D-xylose:L-fucose_XylT"/>
</dbReference>
<dbReference type="eggNOG" id="ENOG502TN3P">
    <property type="taxonomic scope" value="Eukaryota"/>
</dbReference>
<dbReference type="InParanoid" id="E1ZER5"/>
<name>E1ZER5_CHLVA</name>
<gene>
    <name evidence="3" type="ORF">CHLNCDRAFT_133996</name>
</gene>
<evidence type="ECO:0000256" key="1">
    <source>
        <dbReference type="SAM" id="SignalP"/>
    </source>
</evidence>
<dbReference type="InterPro" id="IPR005069">
    <property type="entry name" value="Nucl-diP-sugar_transferase"/>
</dbReference>
<dbReference type="RefSeq" id="XP_005847647.1">
    <property type="nucleotide sequence ID" value="XM_005847585.1"/>
</dbReference>
<dbReference type="EMBL" id="GL433844">
    <property type="protein sequence ID" value="EFN55545.1"/>
    <property type="molecule type" value="Genomic_DNA"/>
</dbReference>
<dbReference type="GeneID" id="17355193"/>
<evidence type="ECO:0000313" key="3">
    <source>
        <dbReference type="EMBL" id="EFN55545.1"/>
    </source>
</evidence>
<protein>
    <recommendedName>
        <fullName evidence="2">Nucleotide-diphospho-sugar transferase domain-containing protein</fullName>
    </recommendedName>
</protein>
<feature type="signal peptide" evidence="1">
    <location>
        <begin position="1"/>
        <end position="21"/>
    </location>
</feature>
<accession>E1ZER5</accession>
<dbReference type="Proteomes" id="UP000008141">
    <property type="component" value="Unassembled WGS sequence"/>
</dbReference>
<feature type="chain" id="PRO_5003156140" description="Nucleotide-diphospho-sugar transferase domain-containing protein" evidence="1">
    <location>
        <begin position="22"/>
        <end position="387"/>
    </location>
</feature>
<dbReference type="KEGG" id="cvr:CHLNCDRAFT_133996"/>
<keyword evidence="4" id="KW-1185">Reference proteome</keyword>
<dbReference type="AlphaFoldDB" id="E1ZER5"/>
<organism evidence="4">
    <name type="scientific">Chlorella variabilis</name>
    <name type="common">Green alga</name>
    <dbReference type="NCBI Taxonomy" id="554065"/>
    <lineage>
        <taxon>Eukaryota</taxon>
        <taxon>Viridiplantae</taxon>
        <taxon>Chlorophyta</taxon>
        <taxon>core chlorophytes</taxon>
        <taxon>Trebouxiophyceae</taxon>
        <taxon>Chlorellales</taxon>
        <taxon>Chlorellaceae</taxon>
        <taxon>Chlorella clade</taxon>
        <taxon>Chlorella</taxon>
    </lineage>
</organism>
<dbReference type="GO" id="GO:0016757">
    <property type="term" value="F:glycosyltransferase activity"/>
    <property type="evidence" value="ECO:0007669"/>
    <property type="project" value="TreeGrafter"/>
</dbReference>
<proteinExistence type="predicted"/>